<organism evidence="3 4">
    <name type="scientific">Thalassiosira oceanica</name>
    <name type="common">Marine diatom</name>
    <dbReference type="NCBI Taxonomy" id="159749"/>
    <lineage>
        <taxon>Eukaryota</taxon>
        <taxon>Sar</taxon>
        <taxon>Stramenopiles</taxon>
        <taxon>Ochrophyta</taxon>
        <taxon>Bacillariophyta</taxon>
        <taxon>Coscinodiscophyceae</taxon>
        <taxon>Thalassiosirophycidae</taxon>
        <taxon>Thalassiosirales</taxon>
        <taxon>Thalassiosiraceae</taxon>
        <taxon>Thalassiosira</taxon>
    </lineage>
</organism>
<evidence type="ECO:0000313" key="4">
    <source>
        <dbReference type="Proteomes" id="UP000266841"/>
    </source>
</evidence>
<dbReference type="AlphaFoldDB" id="K0T7T6"/>
<keyword evidence="4" id="KW-1185">Reference proteome</keyword>
<reference evidence="3 4" key="1">
    <citation type="journal article" date="2012" name="Genome Biol.">
        <title>Genome and low-iron response of an oceanic diatom adapted to chronic iron limitation.</title>
        <authorList>
            <person name="Lommer M."/>
            <person name="Specht M."/>
            <person name="Roy A.S."/>
            <person name="Kraemer L."/>
            <person name="Andreson R."/>
            <person name="Gutowska M.A."/>
            <person name="Wolf J."/>
            <person name="Bergner S.V."/>
            <person name="Schilhabel M.B."/>
            <person name="Klostermeier U.C."/>
            <person name="Beiko R.G."/>
            <person name="Rosenstiel P."/>
            <person name="Hippler M."/>
            <person name="Laroche J."/>
        </authorList>
    </citation>
    <scope>NUCLEOTIDE SEQUENCE [LARGE SCALE GENOMIC DNA]</scope>
    <source>
        <strain evidence="3 4">CCMP1005</strain>
    </source>
</reference>
<accession>K0T7T6</accession>
<sequence>MGHCQQTLDDMKMVVNGGEWRERGGGGHDSVAMTGRPEHDYSGAERGPSPDWKASHRKSSPARGRAAGLTGLPAVVRLSWCPVEPVAMTTSDAPTTELLCLLHQYEALRSEADDNLKSTLWNITKARRGRSYQGSAVGRNVEYTPEDVREELRAQALLECSTNGPEPELFDEDDKGATGADVGFVLHFDGMKGALLRQQQLSGDRSKDTHEGLRRRKGKGGTCEADGKSIDGDKERITEKILEENEERLRNSDPLSLFGVPPPALRVAQTKSRGAVAYYVEVANLSRRMIEIMNK</sequence>
<dbReference type="GO" id="GO:0070072">
    <property type="term" value="P:vacuolar proton-transporting V-type ATPase complex assembly"/>
    <property type="evidence" value="ECO:0007669"/>
    <property type="project" value="InterPro"/>
</dbReference>
<evidence type="ECO:0000256" key="1">
    <source>
        <dbReference type="ARBA" id="ARBA00093634"/>
    </source>
</evidence>
<feature type="region of interest" description="Disordered" evidence="2">
    <location>
        <begin position="18"/>
        <end position="66"/>
    </location>
</feature>
<feature type="region of interest" description="Disordered" evidence="2">
    <location>
        <begin position="197"/>
        <end position="237"/>
    </location>
</feature>
<feature type="compositionally biased region" description="Basic and acidic residues" evidence="2">
    <location>
        <begin position="225"/>
        <end position="237"/>
    </location>
</feature>
<dbReference type="GO" id="GO:0051082">
    <property type="term" value="F:unfolded protein binding"/>
    <property type="evidence" value="ECO:0007669"/>
    <property type="project" value="TreeGrafter"/>
</dbReference>
<name>K0T7T6_THAOC</name>
<dbReference type="InterPro" id="IPR040357">
    <property type="entry name" value="Vma22/CCDC115"/>
</dbReference>
<dbReference type="PANTHER" id="PTHR31996:SF2">
    <property type="entry name" value="COILED-COIL DOMAIN-CONTAINING PROTEIN 115"/>
    <property type="match status" value="1"/>
</dbReference>
<gene>
    <name evidence="3" type="ORF">THAOC_04724</name>
</gene>
<evidence type="ECO:0000313" key="3">
    <source>
        <dbReference type="EMBL" id="EJK73640.1"/>
    </source>
</evidence>
<comment type="caution">
    <text evidence="3">The sequence shown here is derived from an EMBL/GenBank/DDBJ whole genome shotgun (WGS) entry which is preliminary data.</text>
</comment>
<evidence type="ECO:0000256" key="2">
    <source>
        <dbReference type="SAM" id="MobiDB-lite"/>
    </source>
</evidence>
<dbReference type="eggNOG" id="ENOG502QYWM">
    <property type="taxonomic scope" value="Eukaryota"/>
</dbReference>
<dbReference type="OrthoDB" id="10567240at2759"/>
<dbReference type="EMBL" id="AGNL01004333">
    <property type="protein sequence ID" value="EJK73640.1"/>
    <property type="molecule type" value="Genomic_DNA"/>
</dbReference>
<dbReference type="OMA" id="YYVEVAN"/>
<protein>
    <recommendedName>
        <fullName evidence="1">Vacuolar ATPase assembly protein VMA22</fullName>
    </recommendedName>
</protein>
<dbReference type="Proteomes" id="UP000266841">
    <property type="component" value="Unassembled WGS sequence"/>
</dbReference>
<proteinExistence type="predicted"/>
<dbReference type="PANTHER" id="PTHR31996">
    <property type="entry name" value="COILED-COIL DOMAIN-CONTAINING PROTEIN 115"/>
    <property type="match status" value="1"/>
</dbReference>